<feature type="compositionally biased region" description="Polar residues" evidence="1">
    <location>
        <begin position="140"/>
        <end position="149"/>
    </location>
</feature>
<proteinExistence type="predicted"/>
<feature type="compositionally biased region" description="Low complexity" evidence="1">
    <location>
        <begin position="179"/>
        <end position="190"/>
    </location>
</feature>
<feature type="compositionally biased region" description="Low complexity" evidence="1">
    <location>
        <begin position="250"/>
        <end position="265"/>
    </location>
</feature>
<evidence type="ECO:0000256" key="2">
    <source>
        <dbReference type="SAM" id="Phobius"/>
    </source>
</evidence>
<feature type="region of interest" description="Disordered" evidence="1">
    <location>
        <begin position="277"/>
        <end position="325"/>
    </location>
</feature>
<dbReference type="OrthoDB" id="68688at2"/>
<feature type="region of interest" description="Disordered" evidence="1">
    <location>
        <begin position="131"/>
        <end position="150"/>
    </location>
</feature>
<comment type="caution">
    <text evidence="3">The sequence shown here is derived from an EMBL/GenBank/DDBJ whole genome shotgun (WGS) entry which is preliminary data.</text>
</comment>
<feature type="transmembrane region" description="Helical" evidence="2">
    <location>
        <begin position="402"/>
        <end position="420"/>
    </location>
</feature>
<keyword evidence="2" id="KW-0812">Transmembrane</keyword>
<name>A0A1U7P540_9DEIO</name>
<dbReference type="STRING" id="249408.BOO71_0000316"/>
<feature type="compositionally biased region" description="Basic and acidic residues" evidence="1">
    <location>
        <begin position="277"/>
        <end position="297"/>
    </location>
</feature>
<keyword evidence="2" id="KW-0472">Membrane</keyword>
<gene>
    <name evidence="3" type="ORF">BOO71_0000316</name>
</gene>
<evidence type="ECO:0000313" key="3">
    <source>
        <dbReference type="EMBL" id="OLV20284.1"/>
    </source>
</evidence>
<organism evidence="3 4">
    <name type="scientific">Deinococcus marmoris</name>
    <dbReference type="NCBI Taxonomy" id="249408"/>
    <lineage>
        <taxon>Bacteria</taxon>
        <taxon>Thermotogati</taxon>
        <taxon>Deinococcota</taxon>
        <taxon>Deinococci</taxon>
        <taxon>Deinococcales</taxon>
        <taxon>Deinococcaceae</taxon>
        <taxon>Deinococcus</taxon>
    </lineage>
</organism>
<keyword evidence="4" id="KW-1185">Reference proteome</keyword>
<feature type="compositionally biased region" description="Polar residues" evidence="1">
    <location>
        <begin position="232"/>
        <end position="246"/>
    </location>
</feature>
<dbReference type="Proteomes" id="UP000186607">
    <property type="component" value="Unassembled WGS sequence"/>
</dbReference>
<dbReference type="EMBL" id="MSTI01000005">
    <property type="protein sequence ID" value="OLV20284.1"/>
    <property type="molecule type" value="Genomic_DNA"/>
</dbReference>
<sequence>MTQSAQSERAQTALKTSGITDVPLMSLEREDALFVLTGDLLIYQDGGGTRRVTLRDLTRIHSDQAGLLRVETPAGTALTASLLGFDVAQVQTFFKGVRSATARAKDLPDSPTPTPGGAKTFGSAPAVAGGAVADGEAKAQNSQAHTDSAATIPDATVPELAGMPAISGIPDTGPQTGESARASAPASSSPDMQGAAPEQGKAPEDGKTQTPAAAGSAVNASPVMADAATPKLSPTASSESTKTGGSAENPVVISSSSFSPNVSKPGLGAVVAAKAEAVRSDATKSDTVKSDTSKVDVSKAAAPQAELSKPELRKGQTAAPLSDIPADQAASRIELPNRPIPRSAVAVPGNTAPDSPKPELQAVPDPMPTAAPPVTALSKVAAATALARQAGTVEGLAGRLKLLGAVLFVGALALAFFQFTGDQALAGIWTLLSGGVGAIALLALGELSALLALMARVPGPARTTAHDGGHDG</sequence>
<reference evidence="3 4" key="1">
    <citation type="submission" date="2017-01" db="EMBL/GenBank/DDBJ databases">
        <title>Genome Analysis of Deinococcus marmoris KOPRI26562.</title>
        <authorList>
            <person name="Kim J.H."/>
            <person name="Oh H.-M."/>
        </authorList>
    </citation>
    <scope>NUCLEOTIDE SEQUENCE [LARGE SCALE GENOMIC DNA]</scope>
    <source>
        <strain evidence="3 4">KOPRI26562</strain>
    </source>
</reference>
<feature type="region of interest" description="Disordered" evidence="1">
    <location>
        <begin position="337"/>
        <end position="365"/>
    </location>
</feature>
<feature type="region of interest" description="Disordered" evidence="1">
    <location>
        <begin position="161"/>
        <end position="265"/>
    </location>
</feature>
<dbReference type="AlphaFoldDB" id="A0A1U7P540"/>
<keyword evidence="2" id="KW-1133">Transmembrane helix</keyword>
<evidence type="ECO:0000256" key="1">
    <source>
        <dbReference type="SAM" id="MobiDB-lite"/>
    </source>
</evidence>
<evidence type="ECO:0000313" key="4">
    <source>
        <dbReference type="Proteomes" id="UP000186607"/>
    </source>
</evidence>
<accession>A0A1U7P540</accession>
<feature type="region of interest" description="Disordered" evidence="1">
    <location>
        <begin position="100"/>
        <end position="125"/>
    </location>
</feature>
<feature type="transmembrane region" description="Helical" evidence="2">
    <location>
        <begin position="426"/>
        <end position="453"/>
    </location>
</feature>
<dbReference type="RefSeq" id="WP_075830049.1">
    <property type="nucleotide sequence ID" value="NZ_MSTI01000005.1"/>
</dbReference>
<protein>
    <submittedName>
        <fullName evidence="3">Uncharacterized protein</fullName>
    </submittedName>
</protein>